<evidence type="ECO:0000313" key="1">
    <source>
        <dbReference type="EMBL" id="KHJ97169.1"/>
    </source>
</evidence>
<sequence>MEAILDTADNYMWSMKKHMGADEAAWRELAKRITILHAEGYDVRAGTKEARRRRLCSTDVSLLEKVTKKRKKKKKNRDADD</sequence>
<evidence type="ECO:0000313" key="2">
    <source>
        <dbReference type="Proteomes" id="UP000053660"/>
    </source>
</evidence>
<organism evidence="1 2">
    <name type="scientific">Oesophagostomum dentatum</name>
    <name type="common">Nodular worm</name>
    <dbReference type="NCBI Taxonomy" id="61180"/>
    <lineage>
        <taxon>Eukaryota</taxon>
        <taxon>Metazoa</taxon>
        <taxon>Ecdysozoa</taxon>
        <taxon>Nematoda</taxon>
        <taxon>Chromadorea</taxon>
        <taxon>Rhabditida</taxon>
        <taxon>Rhabditina</taxon>
        <taxon>Rhabditomorpha</taxon>
        <taxon>Strongyloidea</taxon>
        <taxon>Strongylidae</taxon>
        <taxon>Oesophagostomum</taxon>
    </lineage>
</organism>
<proteinExistence type="predicted"/>
<dbReference type="OrthoDB" id="5871881at2759"/>
<accession>A0A0B1TIX0</accession>
<reference evidence="1 2" key="1">
    <citation type="submission" date="2014-03" db="EMBL/GenBank/DDBJ databases">
        <title>Draft genome of the hookworm Oesophagostomum dentatum.</title>
        <authorList>
            <person name="Mitreva M."/>
        </authorList>
    </citation>
    <scope>NUCLEOTIDE SEQUENCE [LARGE SCALE GENOMIC DNA]</scope>
    <source>
        <strain evidence="1 2">OD-Hann</strain>
    </source>
</reference>
<gene>
    <name evidence="1" type="ORF">OESDEN_02852</name>
</gene>
<protein>
    <submittedName>
        <fullName evidence="1">Uncharacterized protein</fullName>
    </submittedName>
</protein>
<dbReference type="EMBL" id="KN549501">
    <property type="protein sequence ID" value="KHJ97169.1"/>
    <property type="molecule type" value="Genomic_DNA"/>
</dbReference>
<dbReference type="AlphaFoldDB" id="A0A0B1TIX0"/>
<name>A0A0B1TIX0_OESDE</name>
<keyword evidence="2" id="KW-1185">Reference proteome</keyword>
<dbReference type="Proteomes" id="UP000053660">
    <property type="component" value="Unassembled WGS sequence"/>
</dbReference>